<gene>
    <name evidence="5" type="ORF">AB2U05_23240</name>
</gene>
<evidence type="ECO:0000259" key="4">
    <source>
        <dbReference type="Pfam" id="PF00772"/>
    </source>
</evidence>
<dbReference type="GO" id="GO:0005829">
    <property type="term" value="C:cytosol"/>
    <property type="evidence" value="ECO:0007669"/>
    <property type="project" value="TreeGrafter"/>
</dbReference>
<dbReference type="GO" id="GO:0005524">
    <property type="term" value="F:ATP binding"/>
    <property type="evidence" value="ECO:0007669"/>
    <property type="project" value="InterPro"/>
</dbReference>
<evidence type="ECO:0000256" key="2">
    <source>
        <dbReference type="ARBA" id="ARBA00023125"/>
    </source>
</evidence>
<keyword evidence="5" id="KW-0378">Hydrolase</keyword>
<dbReference type="PANTHER" id="PTHR30153:SF2">
    <property type="entry name" value="REPLICATIVE DNA HELICASE"/>
    <property type="match status" value="1"/>
</dbReference>
<proteinExistence type="predicted"/>
<dbReference type="RefSeq" id="WP_369184138.1">
    <property type="nucleotide sequence ID" value="NZ_CP163445.1"/>
</dbReference>
<dbReference type="GO" id="GO:0003677">
    <property type="term" value="F:DNA binding"/>
    <property type="evidence" value="ECO:0007669"/>
    <property type="project" value="UniProtKB-KW"/>
</dbReference>
<accession>A0AB39TPM1</accession>
<name>A0AB39TPM1_9ACTN</name>
<keyword evidence="5" id="KW-0347">Helicase</keyword>
<evidence type="ECO:0000313" key="5">
    <source>
        <dbReference type="EMBL" id="XDQ81167.1"/>
    </source>
</evidence>
<evidence type="ECO:0000256" key="1">
    <source>
        <dbReference type="ARBA" id="ARBA00022705"/>
    </source>
</evidence>
<organism evidence="5">
    <name type="scientific">Streptomyces sp. Y1</name>
    <dbReference type="NCBI Taxonomy" id="3238634"/>
    <lineage>
        <taxon>Bacteria</taxon>
        <taxon>Bacillati</taxon>
        <taxon>Actinomycetota</taxon>
        <taxon>Actinomycetes</taxon>
        <taxon>Kitasatosporales</taxon>
        <taxon>Streptomycetaceae</taxon>
        <taxon>Streptomyces</taxon>
    </lineage>
</organism>
<dbReference type="Gene3D" id="1.10.860.10">
    <property type="entry name" value="DNAb Helicase, Chain A"/>
    <property type="match status" value="2"/>
</dbReference>
<dbReference type="GO" id="GO:0006260">
    <property type="term" value="P:DNA replication"/>
    <property type="evidence" value="ECO:0007669"/>
    <property type="project" value="UniProtKB-KW"/>
</dbReference>
<keyword evidence="5" id="KW-0067">ATP-binding</keyword>
<dbReference type="AlphaFoldDB" id="A0AB39TPM1"/>
<sequence>MTHPDLVLRAEQAVIGAALRDRQRLDDIAYLTPDRMAHPTHRAVLTALIDSRTSSPTTPTAQLPELIAQRTAIPGVTADYLRRLADAAPQPRAIASYARMVQESAVRRDLAQHVDRLRTAALGLRGPDPVLDRLAQAMRHTEQAAPVAKYSEPAPAPYEARARPAGEGEIRFETRLERQDAVLADLLQHPEQIREVSTWLYPEVFEEGPRREVYEAIVVVAERDEPVDQLTVEWEVYQQDPQAYEVTVEVRVEQREERPDYLARLAATAVVVGAAIELSGEMMAEDIRTKLATDFAAVDIIARTPGAEPKADLTVRAVTSTAPVEPAPLLQPPPVQQAPSIQPTIRP</sequence>
<reference evidence="5" key="1">
    <citation type="submission" date="2024-07" db="EMBL/GenBank/DDBJ databases">
        <authorList>
            <person name="Yu S.T."/>
        </authorList>
    </citation>
    <scope>NUCLEOTIDE SEQUENCE</scope>
    <source>
        <strain evidence="5">Y1</strain>
    </source>
</reference>
<dbReference type="InterPro" id="IPR016136">
    <property type="entry name" value="DNA_helicase_N/primase_C"/>
</dbReference>
<feature type="domain" description="DNA helicase DnaB-like N-terminal" evidence="4">
    <location>
        <begin position="8"/>
        <end position="103"/>
    </location>
</feature>
<feature type="region of interest" description="Disordered" evidence="3">
    <location>
        <begin position="324"/>
        <end position="347"/>
    </location>
</feature>
<dbReference type="Pfam" id="PF00772">
    <property type="entry name" value="DnaB"/>
    <property type="match status" value="2"/>
</dbReference>
<evidence type="ECO:0000256" key="3">
    <source>
        <dbReference type="SAM" id="MobiDB-lite"/>
    </source>
</evidence>
<keyword evidence="1" id="KW-0235">DNA replication</keyword>
<protein>
    <submittedName>
        <fullName evidence="5">DnaB-like helicase N-terminal domain-containing protein</fullName>
    </submittedName>
</protein>
<dbReference type="PANTHER" id="PTHR30153">
    <property type="entry name" value="REPLICATIVE DNA HELICASE DNAB"/>
    <property type="match status" value="1"/>
</dbReference>
<dbReference type="EMBL" id="CP163445">
    <property type="protein sequence ID" value="XDQ81167.1"/>
    <property type="molecule type" value="Genomic_DNA"/>
</dbReference>
<dbReference type="InterPro" id="IPR007693">
    <property type="entry name" value="DNA_helicase_DnaB-like_N"/>
</dbReference>
<dbReference type="GO" id="GO:0003678">
    <property type="term" value="F:DNA helicase activity"/>
    <property type="evidence" value="ECO:0007669"/>
    <property type="project" value="InterPro"/>
</dbReference>
<keyword evidence="2" id="KW-0238">DNA-binding</keyword>
<keyword evidence="5" id="KW-0547">Nucleotide-binding</keyword>
<dbReference type="InterPro" id="IPR036185">
    <property type="entry name" value="DNA_heli_DnaB-like_N_sf"/>
</dbReference>
<dbReference type="SUPFAM" id="SSF48024">
    <property type="entry name" value="N-terminal domain of DnaB helicase"/>
    <property type="match status" value="2"/>
</dbReference>
<feature type="compositionally biased region" description="Pro residues" evidence="3">
    <location>
        <begin position="325"/>
        <end position="336"/>
    </location>
</feature>
<feature type="domain" description="DNA helicase DnaB-like N-terminal" evidence="4">
    <location>
        <begin position="178"/>
        <end position="239"/>
    </location>
</feature>